<dbReference type="AlphaFoldDB" id="A0ABD2KQZ5"/>
<evidence type="ECO:0000313" key="2">
    <source>
        <dbReference type="Proteomes" id="UP001620626"/>
    </source>
</evidence>
<sequence length="96" mass="10785">MADKMKLGICISWGRTGGRLMVPPSNEPIRPFTLIWNKTDGLVALLGQKLEKGTWVLFTLSTLTAFLHSVDRKLVDRVSITDQRRETAVDSMNIQV</sequence>
<protein>
    <submittedName>
        <fullName evidence="1">Uncharacterized protein</fullName>
    </submittedName>
</protein>
<dbReference type="Proteomes" id="UP001620626">
    <property type="component" value="Unassembled WGS sequence"/>
</dbReference>
<dbReference type="EMBL" id="JBICBT010000688">
    <property type="protein sequence ID" value="KAL3105362.1"/>
    <property type="molecule type" value="Genomic_DNA"/>
</dbReference>
<reference evidence="1 2" key="1">
    <citation type="submission" date="2024-10" db="EMBL/GenBank/DDBJ databases">
        <authorList>
            <person name="Kim D."/>
        </authorList>
    </citation>
    <scope>NUCLEOTIDE SEQUENCE [LARGE SCALE GENOMIC DNA]</scope>
    <source>
        <strain evidence="1">BH-2024</strain>
    </source>
</reference>
<keyword evidence="2" id="KW-1185">Reference proteome</keyword>
<accession>A0ABD2KQZ5</accession>
<name>A0ABD2KQZ5_9BILA</name>
<evidence type="ECO:0000313" key="1">
    <source>
        <dbReference type="EMBL" id="KAL3105362.1"/>
    </source>
</evidence>
<comment type="caution">
    <text evidence="1">The sequence shown here is derived from an EMBL/GenBank/DDBJ whole genome shotgun (WGS) entry which is preliminary data.</text>
</comment>
<gene>
    <name evidence="1" type="ORF">niasHT_026095</name>
</gene>
<organism evidence="1 2">
    <name type="scientific">Heterodera trifolii</name>
    <dbReference type="NCBI Taxonomy" id="157864"/>
    <lineage>
        <taxon>Eukaryota</taxon>
        <taxon>Metazoa</taxon>
        <taxon>Ecdysozoa</taxon>
        <taxon>Nematoda</taxon>
        <taxon>Chromadorea</taxon>
        <taxon>Rhabditida</taxon>
        <taxon>Tylenchina</taxon>
        <taxon>Tylenchomorpha</taxon>
        <taxon>Tylenchoidea</taxon>
        <taxon>Heteroderidae</taxon>
        <taxon>Heteroderinae</taxon>
        <taxon>Heterodera</taxon>
    </lineage>
</organism>
<proteinExistence type="predicted"/>